<dbReference type="CDD" id="cd00498">
    <property type="entry name" value="Hsp33"/>
    <property type="match status" value="1"/>
</dbReference>
<dbReference type="AlphaFoldDB" id="A0A233V5C5"/>
<proteinExistence type="inferred from homology"/>
<comment type="subcellular location">
    <subcellularLocation>
        <location evidence="6">Cytoplasm</location>
    </subcellularLocation>
</comment>
<protein>
    <recommendedName>
        <fullName evidence="6">33 kDa chaperonin</fullName>
    </recommendedName>
    <alternativeName>
        <fullName evidence="6">Heat shock protein 33 homolog</fullName>
        <shortName evidence="6">HSP33</shortName>
    </alternativeName>
</protein>
<evidence type="ECO:0000313" key="8">
    <source>
        <dbReference type="Proteomes" id="UP000215413"/>
    </source>
</evidence>
<organism evidence="7 8">
    <name type="scientific">Finegoldia magna</name>
    <name type="common">Peptostreptococcus magnus</name>
    <dbReference type="NCBI Taxonomy" id="1260"/>
    <lineage>
        <taxon>Bacteria</taxon>
        <taxon>Bacillati</taxon>
        <taxon>Bacillota</taxon>
        <taxon>Tissierellia</taxon>
        <taxon>Tissierellales</taxon>
        <taxon>Peptoniphilaceae</taxon>
        <taxon>Finegoldia</taxon>
    </lineage>
</organism>
<comment type="similarity">
    <text evidence="6">Belongs to the HSP33 family.</text>
</comment>
<dbReference type="GO" id="GO:0044183">
    <property type="term" value="F:protein folding chaperone"/>
    <property type="evidence" value="ECO:0007669"/>
    <property type="project" value="TreeGrafter"/>
</dbReference>
<evidence type="ECO:0000256" key="6">
    <source>
        <dbReference type="HAMAP-Rule" id="MF_00117"/>
    </source>
</evidence>
<keyword evidence="1 6" id="KW-0963">Cytoplasm</keyword>
<dbReference type="GO" id="GO:0005737">
    <property type="term" value="C:cytoplasm"/>
    <property type="evidence" value="ECO:0007669"/>
    <property type="project" value="UniProtKB-SubCell"/>
</dbReference>
<dbReference type="HAMAP" id="MF_00117">
    <property type="entry name" value="HslO"/>
    <property type="match status" value="1"/>
</dbReference>
<keyword evidence="5 6" id="KW-0676">Redox-active center</keyword>
<dbReference type="SUPFAM" id="SSF64397">
    <property type="entry name" value="Hsp33 domain"/>
    <property type="match status" value="1"/>
</dbReference>
<dbReference type="PIRSF" id="PIRSF005261">
    <property type="entry name" value="Heat_shock_Hsp33"/>
    <property type="match status" value="1"/>
</dbReference>
<reference evidence="8" key="1">
    <citation type="submission" date="2017-04" db="EMBL/GenBank/DDBJ databases">
        <title>Finegoldia magna isolated from orthopedic joint implant-associated infections.</title>
        <authorList>
            <person name="Bjorklund S."/>
            <person name="Bruggemann H."/>
            <person name="Jensen A."/>
            <person name="Hellmark B."/>
            <person name="Soderquist B."/>
        </authorList>
    </citation>
    <scope>NUCLEOTIDE SEQUENCE [LARGE SCALE GENOMIC DNA]</scope>
    <source>
        <strain evidence="8">CCUG 54800</strain>
    </source>
</reference>
<comment type="function">
    <text evidence="6">Redox regulated molecular chaperone. Protects both thermally unfolding and oxidatively damaged proteins from irreversible aggregation. Plays an important role in the bacterial defense system toward oxidative stress.</text>
</comment>
<dbReference type="InterPro" id="IPR016153">
    <property type="entry name" value="Heat_shock_Hsp33_N"/>
</dbReference>
<dbReference type="Proteomes" id="UP000215413">
    <property type="component" value="Unassembled WGS sequence"/>
</dbReference>
<feature type="disulfide bond" description="Redox-active" evidence="6">
    <location>
        <begin position="271"/>
        <end position="274"/>
    </location>
</feature>
<comment type="caution">
    <text evidence="7">The sequence shown here is derived from an EMBL/GenBank/DDBJ whole genome shotgun (WGS) entry which is preliminary data.</text>
</comment>
<dbReference type="PANTHER" id="PTHR30111:SF1">
    <property type="entry name" value="33 KDA CHAPERONIN"/>
    <property type="match status" value="1"/>
</dbReference>
<dbReference type="Gene3D" id="3.55.30.10">
    <property type="entry name" value="Hsp33 domain"/>
    <property type="match status" value="1"/>
</dbReference>
<dbReference type="RefSeq" id="WP_094205712.1">
    <property type="nucleotide sequence ID" value="NZ_CAUPKI010000001.1"/>
</dbReference>
<dbReference type="GO" id="GO:0042026">
    <property type="term" value="P:protein refolding"/>
    <property type="evidence" value="ECO:0007669"/>
    <property type="project" value="TreeGrafter"/>
</dbReference>
<evidence type="ECO:0000256" key="3">
    <source>
        <dbReference type="ARBA" id="ARBA00023157"/>
    </source>
</evidence>
<evidence type="ECO:0000256" key="2">
    <source>
        <dbReference type="ARBA" id="ARBA00022833"/>
    </source>
</evidence>
<dbReference type="PANTHER" id="PTHR30111">
    <property type="entry name" value="33 KDA CHAPERONIN"/>
    <property type="match status" value="1"/>
</dbReference>
<evidence type="ECO:0000256" key="4">
    <source>
        <dbReference type="ARBA" id="ARBA00023186"/>
    </source>
</evidence>
<evidence type="ECO:0000256" key="5">
    <source>
        <dbReference type="ARBA" id="ARBA00023284"/>
    </source>
</evidence>
<sequence length="292" mass="32574">MINKLYIATDSTESFRFIIVDSTELVQSVRDIHNTSATASAALGRLSTMASIMSHELKNDKHNITLNLQGNGPGGMLISTVNGRGEVKSYVSYPEVDLPPKSNKKLDVGNFVGNDGLLTVIKDFKLKEPYIGQTSLVSGEIAEDFSNYFYQSDQRPTVVALGVLVDTDLSIKSAGGLFIQALPGYDESLIDKLEKDINNFPPISSLFVNHENPFDVLNQFFADFDLKLLGEKEVKYLCDCNRDRVERSLISLGKETLNELIEEDGKAELVCDFCHEKYNFTKEDLIKLRDNI</sequence>
<accession>A0A233V5C5</accession>
<evidence type="ECO:0000256" key="1">
    <source>
        <dbReference type="ARBA" id="ARBA00022490"/>
    </source>
</evidence>
<dbReference type="Pfam" id="PF01430">
    <property type="entry name" value="HSP33"/>
    <property type="match status" value="1"/>
</dbReference>
<keyword evidence="2 6" id="KW-0862">Zinc</keyword>
<name>A0A233V5C5_FINMA</name>
<dbReference type="EMBL" id="NDYC01000019">
    <property type="protein sequence ID" value="OXZ27596.1"/>
    <property type="molecule type" value="Genomic_DNA"/>
</dbReference>
<keyword evidence="3 6" id="KW-1015">Disulfide bond</keyword>
<dbReference type="InterPro" id="IPR000397">
    <property type="entry name" value="Heat_shock_Hsp33"/>
</dbReference>
<gene>
    <name evidence="6" type="primary">hslO</name>
    <name evidence="7" type="ORF">B9N49_04520</name>
</gene>
<dbReference type="NCBIfam" id="NF001033">
    <property type="entry name" value="PRK00114.1"/>
    <property type="match status" value="1"/>
</dbReference>
<keyword evidence="4 6" id="KW-0143">Chaperone</keyword>
<dbReference type="Gene3D" id="3.90.1280.10">
    <property type="entry name" value="HSP33 redox switch-like"/>
    <property type="match status" value="1"/>
</dbReference>
<dbReference type="InterPro" id="IPR016154">
    <property type="entry name" value="Heat_shock_Hsp33_C"/>
</dbReference>
<dbReference type="GO" id="GO:0051082">
    <property type="term" value="F:unfolded protein binding"/>
    <property type="evidence" value="ECO:0007669"/>
    <property type="project" value="UniProtKB-UniRule"/>
</dbReference>
<dbReference type="SUPFAM" id="SSF118352">
    <property type="entry name" value="HSP33 redox switch-like"/>
    <property type="match status" value="1"/>
</dbReference>
<comment type="PTM">
    <text evidence="6">Under oxidizing conditions two disulfide bonds are formed involving the reactive cysteines. Under reducing conditions zinc is bound to the reactive cysteines and the protein is inactive.</text>
</comment>
<evidence type="ECO:0000313" key="7">
    <source>
        <dbReference type="EMBL" id="OXZ27596.1"/>
    </source>
</evidence>
<feature type="disulfide bond" description="Redox-active" evidence="6">
    <location>
        <begin position="238"/>
        <end position="240"/>
    </location>
</feature>